<dbReference type="RefSeq" id="WP_035126421.1">
    <property type="nucleotide sequence ID" value="NZ_JRHH01000003.1"/>
</dbReference>
<dbReference type="Proteomes" id="UP000029554">
    <property type="component" value="Unassembled WGS sequence"/>
</dbReference>
<dbReference type="PANTHER" id="PTHR24045">
    <property type="match status" value="1"/>
</dbReference>
<dbReference type="PANTHER" id="PTHR24045:SF0">
    <property type="entry name" value="N-ACETYLGLUCOSAMINE-1-PHOSPHOTRANSFERASE SUBUNITS ALPHA_BETA"/>
    <property type="match status" value="1"/>
</dbReference>
<keyword evidence="6" id="KW-1185">Reference proteome</keyword>
<accession>A0A095SVX4</accession>
<dbReference type="GO" id="GO:0000271">
    <property type="term" value="P:polysaccharide biosynthetic process"/>
    <property type="evidence" value="ECO:0007669"/>
    <property type="project" value="UniProtKB-KW"/>
</dbReference>
<comment type="caution">
    <text evidence="5">The sequence shown here is derived from an EMBL/GenBank/DDBJ whole genome shotgun (WGS) entry which is preliminary data.</text>
</comment>
<comment type="similarity">
    <text evidence="1">Belongs to the stealth family.</text>
</comment>
<evidence type="ECO:0000256" key="2">
    <source>
        <dbReference type="ARBA" id="ARBA00022679"/>
    </source>
</evidence>
<reference evidence="5 6" key="1">
    <citation type="submission" date="2014-09" db="EMBL/GenBank/DDBJ databases">
        <title>Whole Genome Shotgun of Flavobacterium aquatile LMG 4008.</title>
        <authorList>
            <person name="Gale A.N."/>
            <person name="Pipes S.E."/>
            <person name="Newman J.D."/>
        </authorList>
    </citation>
    <scope>NUCLEOTIDE SEQUENCE [LARGE SCALE GENOMIC DNA]</scope>
    <source>
        <strain evidence="5 6">LMG 4008</strain>
    </source>
</reference>
<dbReference type="AlphaFoldDB" id="A0A095SVX4"/>
<evidence type="ECO:0000256" key="1">
    <source>
        <dbReference type="ARBA" id="ARBA00007583"/>
    </source>
</evidence>
<dbReference type="InterPro" id="IPR021520">
    <property type="entry name" value="Stealth_CR2"/>
</dbReference>
<keyword evidence="2" id="KW-0808">Transferase</keyword>
<dbReference type="OrthoDB" id="9776077at2"/>
<evidence type="ECO:0000313" key="6">
    <source>
        <dbReference type="Proteomes" id="UP000029554"/>
    </source>
</evidence>
<dbReference type="eggNOG" id="COG3868">
    <property type="taxonomic scope" value="Bacteria"/>
</dbReference>
<dbReference type="GO" id="GO:0016772">
    <property type="term" value="F:transferase activity, transferring phosphorus-containing groups"/>
    <property type="evidence" value="ECO:0007669"/>
    <property type="project" value="InterPro"/>
</dbReference>
<dbReference type="EMBL" id="JRHH01000003">
    <property type="protein sequence ID" value="KGD68514.1"/>
    <property type="molecule type" value="Genomic_DNA"/>
</dbReference>
<evidence type="ECO:0000259" key="4">
    <source>
        <dbReference type="Pfam" id="PF11380"/>
    </source>
</evidence>
<organism evidence="5 6">
    <name type="scientific">Flavobacterium aquatile LMG 4008 = ATCC 11947</name>
    <dbReference type="NCBI Taxonomy" id="1453498"/>
    <lineage>
        <taxon>Bacteria</taxon>
        <taxon>Pseudomonadati</taxon>
        <taxon>Bacteroidota</taxon>
        <taxon>Flavobacteriia</taxon>
        <taxon>Flavobacteriales</taxon>
        <taxon>Flavobacteriaceae</taxon>
        <taxon>Flavobacterium</taxon>
    </lineage>
</organism>
<dbReference type="InterPro" id="IPR047141">
    <property type="entry name" value="Stealth"/>
</dbReference>
<feature type="domain" description="Stealth protein CR2 conserved region 2" evidence="4">
    <location>
        <begin position="43"/>
        <end position="152"/>
    </location>
</feature>
<sequence>MEKKFNIDVVILWVDGEDEAHKIKVAKYLNNVDLLNSKGFKTRFNQKNEIKYCVDSILKFAPYVNSIYIVTDNQIPPFLKESNSDIYNKVKIIDHKVIFNGFDEYLPVFNSNAIETMVSKIPNLSENYICFNDDMILIKPTKPTDFFDINGIPIIRGKYMPFESDKFFKKLAIILGLKKIKTKGYLGYKRKQDFFFKLMGKSNKICVNHTPFSFRKSTMEIFFKMNPDIFLNNIKFRFRNENNALTQSISAFEEVNNNAAILKNDYQLIQLDSPKKNIFWIKLKLYLGENNPKKIFLNIQSLDLYSVSKVNYLKNWLDKLYL</sequence>
<keyword evidence="3" id="KW-0270">Exopolysaccharide synthesis</keyword>
<name>A0A095SVX4_9FLAO</name>
<gene>
    <name evidence="5" type="ORF">LG45_09575</name>
</gene>
<evidence type="ECO:0000313" key="5">
    <source>
        <dbReference type="EMBL" id="KGD68514.1"/>
    </source>
</evidence>
<dbReference type="STRING" id="1453498.LG45_09575"/>
<proteinExistence type="inferred from homology"/>
<protein>
    <recommendedName>
        <fullName evidence="4">Stealth protein CR2 conserved region 2 domain-containing protein</fullName>
    </recommendedName>
</protein>
<dbReference type="Pfam" id="PF11380">
    <property type="entry name" value="Stealth_CR2"/>
    <property type="match status" value="1"/>
</dbReference>
<evidence type="ECO:0000256" key="3">
    <source>
        <dbReference type="ARBA" id="ARBA00023169"/>
    </source>
</evidence>